<evidence type="ECO:0000256" key="9">
    <source>
        <dbReference type="SAM" id="MobiDB-lite"/>
    </source>
</evidence>
<comment type="catalytic activity">
    <reaction evidence="8">
        <text>[GlcNAc-(1-&gt;4)-Mur2Ac(oyl-L-Ala-gamma-D-Glu-L-Lys-D-Ala-D-Ala)](n)-di-trans,octa-cis-undecaprenyl diphosphate + beta-D-GlcNAc-(1-&gt;4)-Mur2Ac(oyl-L-Ala-gamma-D-Glu-L-Lys-D-Ala-D-Ala)-di-trans,octa-cis-undecaprenyl diphosphate = [GlcNAc-(1-&gt;4)-Mur2Ac(oyl-L-Ala-gamma-D-Glu-L-Lys-D-Ala-D-Ala)](n+1)-di-trans,octa-cis-undecaprenyl diphosphate + di-trans,octa-cis-undecaprenyl diphosphate + H(+)</text>
        <dbReference type="Rhea" id="RHEA:23708"/>
        <dbReference type="Rhea" id="RHEA-COMP:9602"/>
        <dbReference type="Rhea" id="RHEA-COMP:9603"/>
        <dbReference type="ChEBI" id="CHEBI:15378"/>
        <dbReference type="ChEBI" id="CHEBI:58405"/>
        <dbReference type="ChEBI" id="CHEBI:60033"/>
        <dbReference type="ChEBI" id="CHEBI:78435"/>
        <dbReference type="EC" id="2.4.99.28"/>
    </reaction>
</comment>
<keyword evidence="5" id="KW-0378">Hydrolase</keyword>
<keyword evidence="4" id="KW-0808">Transferase</keyword>
<keyword evidence="1" id="KW-0121">Carboxypeptidase</keyword>
<dbReference type="InterPro" id="IPR023346">
    <property type="entry name" value="Lysozyme-like_dom_sf"/>
</dbReference>
<feature type="region of interest" description="Disordered" evidence="9">
    <location>
        <begin position="687"/>
        <end position="756"/>
    </location>
</feature>
<feature type="domain" description="Penicillin-binding protein transpeptidase" evidence="11">
    <location>
        <begin position="343"/>
        <end position="602"/>
    </location>
</feature>
<sequence length="756" mass="84137">MRTPKGKKPKPAQKKKESRHIGLKIAIAIVGFLCVVLLTGVGIFFFYVKDAPALSEKKLDATVSSKFFDSDGNIFEELGAEKREKVSATKIPQELDDAIVSVEDRRFFKHNGVDPVRIMGSLVHNITNKDGLQGGSTLTQQLVKLSFFSTKASDQTLRRKAQEAWLAIQLEKKYSKQEILTYYINKVYMANGLYGMETAAESYFGKELQHLTIAQTALLAGMPQAPNSYDPYKHPEAAKDRRDTVLYTMLNNKKITQDEYDKATNEPIDQGLLPLETDNEERKVADNYVKEVIAQVEAKTGKNVYTDGLEIYTNLDTDAQNRLYSIVNGDEYVQYPDEELQIAATLVDSKTGNVTAQIGGRNIADDVYLGMNRAVNTSRDFGSTVKPITDYGPAFEYLQKSTGDRIDDKQYYYEGTKTEVKNWDNSYQGNISLRQALYDSRNVPAVKLFNEVGPENVSKFLKKLGIQYKEIQQANAISSNTETQDGTKYGISTEKMAIAYAAFANGGTYNEPLYINKIKYQDGSEQTFENEGKKAMEPYTAYMVTDILKDVITKGTGFKAQIPNLFQAGKTGTSNYTDDELAKIPHYGSISPDVMFTGFTPHYSLSIWAGYDDRMKPITSQSEYIAQDVYREMMTYASENVSNEDWVMPNDVLRIGNELYVKGASSVPTQPSYSVQSSYYNNYYNQTTTSSSSESETSSSESSTVVPPVSSENPANPTPTPSSSVEQQPSQPSSSASQPDNPAQTPAQQNMQPAAN</sequence>
<keyword evidence="10" id="KW-0472">Membrane</keyword>
<evidence type="ECO:0000256" key="6">
    <source>
        <dbReference type="ARBA" id="ARBA00023268"/>
    </source>
</evidence>
<keyword evidence="2" id="KW-0645">Protease</keyword>
<name>A0ABU3EXX4_9ENTE</name>
<dbReference type="EMBL" id="JARPYI010000003">
    <property type="protein sequence ID" value="MDT2599720.1"/>
    <property type="molecule type" value="Genomic_DNA"/>
</dbReference>
<comment type="catalytic activity">
    <reaction evidence="7">
        <text>Preferential cleavage: (Ac)2-L-Lys-D-Ala-|-D-Ala. Also transpeptidation of peptidyl-alanyl moieties that are N-acyl substituents of D-alanine.</text>
        <dbReference type="EC" id="3.4.16.4"/>
    </reaction>
</comment>
<dbReference type="InterPro" id="IPR050396">
    <property type="entry name" value="Glycosyltr_51/Transpeptidase"/>
</dbReference>
<comment type="caution">
    <text evidence="13">The sequence shown here is derived from an EMBL/GenBank/DDBJ whole genome shotgun (WGS) entry which is preliminary data.</text>
</comment>
<dbReference type="Gene3D" id="1.10.3810.10">
    <property type="entry name" value="Biosynthetic peptidoglycan transglycosylase-like"/>
    <property type="match status" value="1"/>
</dbReference>
<evidence type="ECO:0000256" key="10">
    <source>
        <dbReference type="SAM" id="Phobius"/>
    </source>
</evidence>
<evidence type="ECO:0000313" key="13">
    <source>
        <dbReference type="EMBL" id="MDT2599720.1"/>
    </source>
</evidence>
<dbReference type="Proteomes" id="UP001252875">
    <property type="component" value="Unassembled WGS sequence"/>
</dbReference>
<feature type="transmembrane region" description="Helical" evidence="10">
    <location>
        <begin position="21"/>
        <end position="48"/>
    </location>
</feature>
<dbReference type="InterPro" id="IPR012338">
    <property type="entry name" value="Beta-lactam/transpept-like"/>
</dbReference>
<evidence type="ECO:0000256" key="2">
    <source>
        <dbReference type="ARBA" id="ARBA00022670"/>
    </source>
</evidence>
<evidence type="ECO:0000256" key="3">
    <source>
        <dbReference type="ARBA" id="ARBA00022676"/>
    </source>
</evidence>
<dbReference type="PANTHER" id="PTHR32282:SF29">
    <property type="entry name" value="PENICILLIN-BINDING PROTEIN 1A"/>
    <property type="match status" value="1"/>
</dbReference>
<protein>
    <submittedName>
        <fullName evidence="13">PBP1A family penicillin-binding protein</fullName>
    </submittedName>
</protein>
<dbReference type="InterPro" id="IPR001460">
    <property type="entry name" value="PCN-bd_Tpept"/>
</dbReference>
<feature type="compositionally biased region" description="Low complexity" evidence="9">
    <location>
        <begin position="687"/>
        <end position="739"/>
    </location>
</feature>
<dbReference type="Gene3D" id="3.40.710.10">
    <property type="entry name" value="DD-peptidase/beta-lactamase superfamily"/>
    <property type="match status" value="1"/>
</dbReference>
<keyword evidence="14" id="KW-1185">Reference proteome</keyword>
<feature type="compositionally biased region" description="Polar residues" evidence="9">
    <location>
        <begin position="740"/>
        <end position="756"/>
    </location>
</feature>
<evidence type="ECO:0000256" key="4">
    <source>
        <dbReference type="ARBA" id="ARBA00022679"/>
    </source>
</evidence>
<keyword evidence="6" id="KW-0511">Multifunctional enzyme</keyword>
<evidence type="ECO:0000256" key="1">
    <source>
        <dbReference type="ARBA" id="ARBA00022645"/>
    </source>
</evidence>
<dbReference type="PANTHER" id="PTHR32282">
    <property type="entry name" value="BINDING PROTEIN TRANSPEPTIDASE, PUTATIVE-RELATED"/>
    <property type="match status" value="1"/>
</dbReference>
<dbReference type="InterPro" id="IPR036950">
    <property type="entry name" value="PBP_transglycosylase"/>
</dbReference>
<dbReference type="SUPFAM" id="SSF56601">
    <property type="entry name" value="beta-lactamase/transpeptidase-like"/>
    <property type="match status" value="1"/>
</dbReference>
<evidence type="ECO:0000313" key="14">
    <source>
        <dbReference type="Proteomes" id="UP001252875"/>
    </source>
</evidence>
<reference evidence="13 14" key="1">
    <citation type="submission" date="2023-03" db="EMBL/GenBank/DDBJ databases">
        <authorList>
            <person name="Shen W."/>
            <person name="Cai J."/>
        </authorList>
    </citation>
    <scope>NUCLEOTIDE SEQUENCE [LARGE SCALE GENOMIC DNA]</scope>
    <source>
        <strain evidence="13 14">D6-4</strain>
    </source>
</reference>
<evidence type="ECO:0000256" key="7">
    <source>
        <dbReference type="ARBA" id="ARBA00034000"/>
    </source>
</evidence>
<dbReference type="InterPro" id="IPR001264">
    <property type="entry name" value="Glyco_trans_51"/>
</dbReference>
<evidence type="ECO:0000256" key="8">
    <source>
        <dbReference type="ARBA" id="ARBA00049902"/>
    </source>
</evidence>
<organism evidence="13 14">
    <name type="scientific">Enterococcus hulanensis</name>
    <dbReference type="NCBI Taxonomy" id="2559929"/>
    <lineage>
        <taxon>Bacteria</taxon>
        <taxon>Bacillati</taxon>
        <taxon>Bacillota</taxon>
        <taxon>Bacilli</taxon>
        <taxon>Lactobacillales</taxon>
        <taxon>Enterococcaceae</taxon>
        <taxon>Enterococcus</taxon>
    </lineage>
</organism>
<keyword evidence="3" id="KW-0328">Glycosyltransferase</keyword>
<evidence type="ECO:0000256" key="5">
    <source>
        <dbReference type="ARBA" id="ARBA00022801"/>
    </source>
</evidence>
<accession>A0ABU3EXX4</accession>
<dbReference type="NCBIfam" id="TIGR02074">
    <property type="entry name" value="PBP_1a_fam"/>
    <property type="match status" value="1"/>
</dbReference>
<feature type="domain" description="Glycosyl transferase family 51" evidence="12">
    <location>
        <begin position="72"/>
        <end position="249"/>
    </location>
</feature>
<dbReference type="Pfam" id="PF00905">
    <property type="entry name" value="Transpeptidase"/>
    <property type="match status" value="1"/>
</dbReference>
<keyword evidence="10" id="KW-0812">Transmembrane</keyword>
<evidence type="ECO:0000259" key="12">
    <source>
        <dbReference type="Pfam" id="PF00912"/>
    </source>
</evidence>
<dbReference type="Pfam" id="PF00912">
    <property type="entry name" value="Transgly"/>
    <property type="match status" value="1"/>
</dbReference>
<proteinExistence type="predicted"/>
<evidence type="ECO:0000259" key="11">
    <source>
        <dbReference type="Pfam" id="PF00905"/>
    </source>
</evidence>
<gene>
    <name evidence="13" type="ORF">P7D85_08030</name>
</gene>
<dbReference type="SUPFAM" id="SSF53955">
    <property type="entry name" value="Lysozyme-like"/>
    <property type="match status" value="1"/>
</dbReference>
<keyword evidence="10" id="KW-1133">Transmembrane helix</keyword>